<accession>A0ABV7VD99</accession>
<organism evidence="1 2">
    <name type="scientific">Ferrovibrio xuzhouensis</name>
    <dbReference type="NCBI Taxonomy" id="1576914"/>
    <lineage>
        <taxon>Bacteria</taxon>
        <taxon>Pseudomonadati</taxon>
        <taxon>Pseudomonadota</taxon>
        <taxon>Alphaproteobacteria</taxon>
        <taxon>Rhodospirillales</taxon>
        <taxon>Rhodospirillaceae</taxon>
        <taxon>Ferrovibrio</taxon>
    </lineage>
</organism>
<keyword evidence="2" id="KW-1185">Reference proteome</keyword>
<dbReference type="Pfam" id="PF07505">
    <property type="entry name" value="DUF5131"/>
    <property type="match status" value="1"/>
</dbReference>
<dbReference type="RefSeq" id="WP_379722869.1">
    <property type="nucleotide sequence ID" value="NZ_JBHRYJ010000001.1"/>
</dbReference>
<protein>
    <submittedName>
        <fullName evidence="1">DUF5131 family protein</fullName>
    </submittedName>
</protein>
<proteinExistence type="predicted"/>
<sequence length="251" mass="28604">MAESSIEWTDATWNPVAGCTVITPGCTNCYAMRMAARLDAMGVDKYAGLTRKSGGRYVWTGKTRLDKASLELPLTWRKPRHIFVNSMSDLFHDSVPADFISQVWDVMRQTPQHTYQILTKRPVRMQEMARQLNRKPIPNAWLGTTVEHADTLWRLDELRKTPAAIRFVSFEPLLGSVADANLSKIQWAIVGGESGPRSRPMDKEWAEEIHELCREYGTAFFFKQWGGINKAKTGRELNGRTWDEMPINVNS</sequence>
<dbReference type="Proteomes" id="UP001595711">
    <property type="component" value="Unassembled WGS sequence"/>
</dbReference>
<evidence type="ECO:0000313" key="2">
    <source>
        <dbReference type="Proteomes" id="UP001595711"/>
    </source>
</evidence>
<evidence type="ECO:0000313" key="1">
    <source>
        <dbReference type="EMBL" id="MFC3675047.1"/>
    </source>
</evidence>
<name>A0ABV7VD99_9PROT</name>
<reference evidence="2" key="1">
    <citation type="journal article" date="2019" name="Int. J. Syst. Evol. Microbiol.">
        <title>The Global Catalogue of Microorganisms (GCM) 10K type strain sequencing project: providing services to taxonomists for standard genome sequencing and annotation.</title>
        <authorList>
            <consortium name="The Broad Institute Genomics Platform"/>
            <consortium name="The Broad Institute Genome Sequencing Center for Infectious Disease"/>
            <person name="Wu L."/>
            <person name="Ma J."/>
        </authorList>
    </citation>
    <scope>NUCLEOTIDE SEQUENCE [LARGE SCALE GENOMIC DNA]</scope>
    <source>
        <strain evidence="2">KCTC 42182</strain>
    </source>
</reference>
<gene>
    <name evidence="1" type="ORF">ACFOOQ_05815</name>
</gene>
<comment type="caution">
    <text evidence="1">The sequence shown here is derived from an EMBL/GenBank/DDBJ whole genome shotgun (WGS) entry which is preliminary data.</text>
</comment>
<dbReference type="EMBL" id="JBHRYJ010000001">
    <property type="protein sequence ID" value="MFC3675047.1"/>
    <property type="molecule type" value="Genomic_DNA"/>
</dbReference>
<dbReference type="InterPro" id="IPR011101">
    <property type="entry name" value="DUF5131"/>
</dbReference>